<dbReference type="OrthoDB" id="10039976at2759"/>
<dbReference type="GO" id="GO:0005789">
    <property type="term" value="C:endoplasmic reticulum membrane"/>
    <property type="evidence" value="ECO:0007669"/>
    <property type="project" value="UniProtKB-SubCell"/>
</dbReference>
<proteinExistence type="inferred from homology"/>
<evidence type="ECO:0000256" key="7">
    <source>
        <dbReference type="ARBA" id="ARBA00023315"/>
    </source>
</evidence>
<dbReference type="HOGENOM" id="CLU_072095_0_1_1"/>
<dbReference type="PANTHER" id="PTHR13355:SF11">
    <property type="entry name" value="GLUCOSAMINE 6-PHOSPHATE N-ACETYLTRANSFERASE"/>
    <property type="match status" value="1"/>
</dbReference>
<sequence>MESTLDLLFDSSSLIPSEIKSEYPAGYTVRPLARDDYHRGFFECLKDLTWTGDISENDYHERFDWQKENGKGWYYCVVIVDDAADRIVGTGTVVIEKKFIHNLSITGHIEDVSIAKDHQGKHFGQRLLKSLNAIALNAGCVKAILNCAPHNEGFYAKCGYEKAGTEMSCHFEKFREYW</sequence>
<organism evidence="10 11">
    <name type="scientific">Talaromyces stipitatus (strain ATCC 10500 / CBS 375.48 / QM 6759 / NRRL 1006)</name>
    <name type="common">Penicillium stipitatum</name>
    <dbReference type="NCBI Taxonomy" id="441959"/>
    <lineage>
        <taxon>Eukaryota</taxon>
        <taxon>Fungi</taxon>
        <taxon>Dikarya</taxon>
        <taxon>Ascomycota</taxon>
        <taxon>Pezizomycotina</taxon>
        <taxon>Eurotiomycetes</taxon>
        <taxon>Eurotiomycetidae</taxon>
        <taxon>Eurotiales</taxon>
        <taxon>Trichocomaceae</taxon>
        <taxon>Talaromyces</taxon>
        <taxon>Talaromyces sect. Talaromyces</taxon>
    </lineage>
</organism>
<feature type="domain" description="N-acetyltransferase" evidence="9">
    <location>
        <begin position="27"/>
        <end position="178"/>
    </location>
</feature>
<dbReference type="Gene3D" id="3.40.630.30">
    <property type="match status" value="1"/>
</dbReference>
<dbReference type="SUPFAM" id="SSF55729">
    <property type="entry name" value="Acyl-CoA N-acyltransferases (Nat)"/>
    <property type="match status" value="1"/>
</dbReference>
<dbReference type="EMBL" id="EQ962654">
    <property type="protein sequence ID" value="EED19843.1"/>
    <property type="molecule type" value="Genomic_DNA"/>
</dbReference>
<evidence type="ECO:0000313" key="10">
    <source>
        <dbReference type="EMBL" id="EED19843.1"/>
    </source>
</evidence>
<dbReference type="GeneID" id="8107719"/>
<name>B8M7W4_TALSN</name>
<dbReference type="FunFam" id="3.40.630.30:FF:000048">
    <property type="entry name" value="Glucosamine 6-phosphate N-acetyltransferase"/>
    <property type="match status" value="1"/>
</dbReference>
<evidence type="ECO:0000313" key="11">
    <source>
        <dbReference type="Proteomes" id="UP000001745"/>
    </source>
</evidence>
<evidence type="ECO:0000259" key="9">
    <source>
        <dbReference type="PROSITE" id="PS51186"/>
    </source>
</evidence>
<dbReference type="AlphaFoldDB" id="B8M7W4"/>
<dbReference type="OMA" id="LVVEMKF"/>
<dbReference type="Proteomes" id="UP000001745">
    <property type="component" value="Unassembled WGS sequence"/>
</dbReference>
<comment type="catalytic activity">
    <reaction evidence="8">
        <text>D-glucosamine 6-phosphate + acetyl-CoA = N-acetyl-D-glucosamine 6-phosphate + CoA + H(+)</text>
        <dbReference type="Rhea" id="RHEA:10292"/>
        <dbReference type="ChEBI" id="CHEBI:15378"/>
        <dbReference type="ChEBI" id="CHEBI:57287"/>
        <dbReference type="ChEBI" id="CHEBI:57288"/>
        <dbReference type="ChEBI" id="CHEBI:57513"/>
        <dbReference type="ChEBI" id="CHEBI:58725"/>
        <dbReference type="EC" id="2.3.1.4"/>
    </reaction>
</comment>
<keyword evidence="7 8" id="KW-0012">Acyltransferase</keyword>
<keyword evidence="5" id="KW-0256">Endoplasmic reticulum</keyword>
<dbReference type="UniPathway" id="UPA00113">
    <property type="reaction ID" value="UER00529"/>
</dbReference>
<keyword evidence="4 8" id="KW-0808">Transferase</keyword>
<dbReference type="Pfam" id="PF00583">
    <property type="entry name" value="Acetyltransf_1"/>
    <property type="match status" value="1"/>
</dbReference>
<keyword evidence="11" id="KW-1185">Reference proteome</keyword>
<protein>
    <recommendedName>
        <fullName evidence="8">Glucosamine 6-phosphate N-acetyltransferase</fullName>
        <ecNumber evidence="8">2.3.1.4</ecNumber>
    </recommendedName>
</protein>
<evidence type="ECO:0000256" key="2">
    <source>
        <dbReference type="ARBA" id="ARBA00004586"/>
    </source>
</evidence>
<dbReference type="PhylomeDB" id="B8M7W4"/>
<dbReference type="VEuPathDB" id="FungiDB:TSTA_031070"/>
<evidence type="ECO:0000256" key="8">
    <source>
        <dbReference type="RuleBase" id="RU365086"/>
    </source>
</evidence>
<comment type="pathway">
    <text evidence="8">Nucleotide-sugar biosynthesis; UDP-N-acetyl-alpha-D-glucosamine biosynthesis; N-acetyl-alpha-D-glucosamine 1-phosphate from alpha-D-glucosamine 6-phosphate (route I): step 1/2.</text>
</comment>
<dbReference type="CDD" id="cd04301">
    <property type="entry name" value="NAT_SF"/>
    <property type="match status" value="1"/>
</dbReference>
<dbReference type="GO" id="GO:0006048">
    <property type="term" value="P:UDP-N-acetylglucosamine biosynthetic process"/>
    <property type="evidence" value="ECO:0007669"/>
    <property type="project" value="UniProtKB-UniRule"/>
</dbReference>
<dbReference type="InParanoid" id="B8M7W4"/>
<evidence type="ECO:0000256" key="3">
    <source>
        <dbReference type="ARBA" id="ARBA00011738"/>
    </source>
</evidence>
<dbReference type="PROSITE" id="PS51186">
    <property type="entry name" value="GNAT"/>
    <property type="match status" value="1"/>
</dbReference>
<dbReference type="InterPro" id="IPR000182">
    <property type="entry name" value="GNAT_dom"/>
</dbReference>
<comment type="subcellular location">
    <subcellularLocation>
        <location evidence="1">Endomembrane system</location>
        <topology evidence="1">Peripheral membrane protein</topology>
    </subcellularLocation>
    <subcellularLocation>
        <location evidence="2">Endoplasmic reticulum membrane</location>
    </subcellularLocation>
</comment>
<dbReference type="PANTHER" id="PTHR13355">
    <property type="entry name" value="GLUCOSAMINE 6-PHOSPHATE N-ACETYLTRANSFERASE"/>
    <property type="match status" value="1"/>
</dbReference>
<dbReference type="RefSeq" id="XP_002480277.1">
    <property type="nucleotide sequence ID" value="XM_002480232.1"/>
</dbReference>
<keyword evidence="6" id="KW-0472">Membrane</keyword>
<evidence type="ECO:0000256" key="5">
    <source>
        <dbReference type="ARBA" id="ARBA00022824"/>
    </source>
</evidence>
<evidence type="ECO:0000256" key="4">
    <source>
        <dbReference type="ARBA" id="ARBA00022679"/>
    </source>
</evidence>
<evidence type="ECO:0000256" key="6">
    <source>
        <dbReference type="ARBA" id="ARBA00023136"/>
    </source>
</evidence>
<gene>
    <name evidence="10" type="ORF">TSTA_031070</name>
</gene>
<dbReference type="eggNOG" id="KOG3396">
    <property type="taxonomic scope" value="Eukaryota"/>
</dbReference>
<evidence type="ECO:0000256" key="1">
    <source>
        <dbReference type="ARBA" id="ARBA00004184"/>
    </source>
</evidence>
<dbReference type="InterPro" id="IPR016181">
    <property type="entry name" value="Acyl_CoA_acyltransferase"/>
</dbReference>
<dbReference type="FunCoup" id="B8M7W4">
    <property type="interactions" value="452"/>
</dbReference>
<accession>B8M7W4</accession>
<comment type="similarity">
    <text evidence="8">Belongs to the acetyltransferase family. GNA1 subfamily.</text>
</comment>
<dbReference type="InterPro" id="IPR039143">
    <property type="entry name" value="GNPNAT1-like"/>
</dbReference>
<reference evidence="11" key="1">
    <citation type="journal article" date="2015" name="Genome Announc.">
        <title>Genome sequence of the AIDS-associated pathogen Penicillium marneffei (ATCC18224) and its near taxonomic relative Talaromyces stipitatus (ATCC10500).</title>
        <authorList>
            <person name="Nierman W.C."/>
            <person name="Fedorova-Abrams N.D."/>
            <person name="Andrianopoulos A."/>
        </authorList>
    </citation>
    <scope>NUCLEOTIDE SEQUENCE [LARGE SCALE GENOMIC DNA]</scope>
    <source>
        <strain evidence="11">ATCC 10500 / CBS 375.48 / QM 6759 / NRRL 1006</strain>
    </source>
</reference>
<dbReference type="GO" id="GO:0004343">
    <property type="term" value="F:glucosamine 6-phosphate N-acetyltransferase activity"/>
    <property type="evidence" value="ECO:0007669"/>
    <property type="project" value="UniProtKB-UniRule"/>
</dbReference>
<dbReference type="EC" id="2.3.1.4" evidence="8"/>
<comment type="subunit">
    <text evidence="3">Homodimer.</text>
</comment>
<dbReference type="STRING" id="441959.B8M7W4"/>